<dbReference type="EMBL" id="CM001264">
    <property type="protein sequence ID" value="EHH21474.1"/>
    <property type="molecule type" value="Genomic_DNA"/>
</dbReference>
<accession>G7N8C4</accession>
<dbReference type="PANTHER" id="PTHR22829">
    <property type="entry name" value="DEP DOMAIN PROTEIN"/>
    <property type="match status" value="1"/>
</dbReference>
<dbReference type="AlphaFoldDB" id="G7N8C4"/>
<dbReference type="SMART" id="SM00049">
    <property type="entry name" value="DEP"/>
    <property type="match status" value="1"/>
</dbReference>
<dbReference type="Proteomes" id="UP000013456">
    <property type="component" value="Chromosome 12"/>
</dbReference>
<dbReference type="FunFam" id="1.20.1070.10:FF:000298">
    <property type="entry name" value="Integral membrane protein GPR155"/>
    <property type="match status" value="1"/>
</dbReference>
<dbReference type="SUPFAM" id="SSF46785">
    <property type="entry name" value="Winged helix' DNA-binding domain"/>
    <property type="match status" value="1"/>
</dbReference>
<feature type="transmembrane region" description="Helical" evidence="10">
    <location>
        <begin position="276"/>
        <end position="295"/>
    </location>
</feature>
<dbReference type="GO" id="GO:0035556">
    <property type="term" value="P:intracellular signal transduction"/>
    <property type="evidence" value="ECO:0007669"/>
    <property type="project" value="InterPro"/>
</dbReference>
<feature type="transmembrane region" description="Helical" evidence="10">
    <location>
        <begin position="44"/>
        <end position="66"/>
    </location>
</feature>
<feature type="transmembrane region" description="Helical" evidence="10">
    <location>
        <begin position="104"/>
        <end position="126"/>
    </location>
</feature>
<dbReference type="PANTHER" id="PTHR22829:SF5">
    <property type="entry name" value="INTEGRAL MEMBRANE PROTEIN GPR155"/>
    <property type="match status" value="1"/>
</dbReference>
<evidence type="ECO:0000256" key="9">
    <source>
        <dbReference type="ARBA" id="ARBA00073201"/>
    </source>
</evidence>
<feature type="transmembrane region" description="Helical" evidence="10">
    <location>
        <begin position="388"/>
        <end position="406"/>
    </location>
</feature>
<dbReference type="InterPro" id="IPR051832">
    <property type="entry name" value="mTOR-Rac_regulators"/>
</dbReference>
<evidence type="ECO:0000256" key="1">
    <source>
        <dbReference type="ARBA" id="ARBA00004155"/>
    </source>
</evidence>
<dbReference type="GO" id="GO:0008289">
    <property type="term" value="F:lipid binding"/>
    <property type="evidence" value="ECO:0007669"/>
    <property type="project" value="UniProtKB-KW"/>
</dbReference>
<evidence type="ECO:0000256" key="4">
    <source>
        <dbReference type="ARBA" id="ARBA00023121"/>
    </source>
</evidence>
<dbReference type="Pfam" id="PF03547">
    <property type="entry name" value="Mem_trans"/>
    <property type="match status" value="1"/>
</dbReference>
<keyword evidence="4" id="KW-0446">Lipid-binding</keyword>
<dbReference type="InterPro" id="IPR036390">
    <property type="entry name" value="WH_DNA-bd_sf"/>
</dbReference>
<dbReference type="InterPro" id="IPR000591">
    <property type="entry name" value="DEP_dom"/>
</dbReference>
<reference evidence="12" key="1">
    <citation type="journal article" date="2011" name="Nat. Biotechnol.">
        <title>Genome sequencing and comparison of two nonhuman primate animal models, the cynomolgus and Chinese rhesus macaques.</title>
        <authorList>
            <person name="Yan G."/>
            <person name="Zhang G."/>
            <person name="Fang X."/>
            <person name="Zhang Y."/>
            <person name="Li C."/>
            <person name="Ling F."/>
            <person name="Cooper D.N."/>
            <person name="Li Q."/>
            <person name="Li Y."/>
            <person name="van Gool A.J."/>
            <person name="Du H."/>
            <person name="Chen J."/>
            <person name="Chen R."/>
            <person name="Zhang P."/>
            <person name="Huang Z."/>
            <person name="Thompson J.R."/>
            <person name="Meng Y."/>
            <person name="Bai Y."/>
            <person name="Wang J."/>
            <person name="Zhuo M."/>
            <person name="Wang T."/>
            <person name="Huang Y."/>
            <person name="Wei L."/>
            <person name="Li J."/>
            <person name="Wang Z."/>
            <person name="Hu H."/>
            <person name="Yang P."/>
            <person name="Le L."/>
            <person name="Stenson P.D."/>
            <person name="Li B."/>
            <person name="Liu X."/>
            <person name="Ball E.V."/>
            <person name="An N."/>
            <person name="Huang Q."/>
            <person name="Zhang Y."/>
            <person name="Fan W."/>
            <person name="Zhang X."/>
            <person name="Li Y."/>
            <person name="Wang W."/>
            <person name="Katze M.G."/>
            <person name="Su B."/>
            <person name="Nielsen R."/>
            <person name="Yang H."/>
            <person name="Wang J."/>
            <person name="Wang X."/>
            <person name="Wang J."/>
        </authorList>
    </citation>
    <scope>NUCLEOTIDE SEQUENCE [LARGE SCALE GENOMIC DNA]</scope>
    <source>
        <strain evidence="12">CR-5</strain>
    </source>
</reference>
<feature type="transmembrane region" description="Helical" evidence="10">
    <location>
        <begin position="315"/>
        <end position="336"/>
    </location>
</feature>
<name>G7N8C4_MACMU</name>
<comment type="subcellular location">
    <subcellularLocation>
        <location evidence="1">Lysosome membrane</location>
        <topology evidence="1">Multi-pass membrane protein</topology>
    </subcellularLocation>
</comment>
<feature type="transmembrane region" description="Helical" evidence="10">
    <location>
        <begin position="443"/>
        <end position="473"/>
    </location>
</feature>
<dbReference type="CDD" id="cd04443">
    <property type="entry name" value="DEP_GPR155"/>
    <property type="match status" value="1"/>
</dbReference>
<feature type="transmembrane region" description="Helical" evidence="10">
    <location>
        <begin position="523"/>
        <end position="544"/>
    </location>
</feature>
<dbReference type="GO" id="GO:0005765">
    <property type="term" value="C:lysosomal membrane"/>
    <property type="evidence" value="ECO:0007669"/>
    <property type="project" value="UniProtKB-SubCell"/>
</dbReference>
<feature type="domain" description="DEP" evidence="11">
    <location>
        <begin position="759"/>
        <end position="837"/>
    </location>
</feature>
<dbReference type="Gene3D" id="1.20.1070.10">
    <property type="entry name" value="Rhodopsin 7-helix transmembrane proteins"/>
    <property type="match status" value="1"/>
</dbReference>
<dbReference type="InterPro" id="IPR037368">
    <property type="entry name" value="GPR155_DEP"/>
</dbReference>
<evidence type="ECO:0000256" key="7">
    <source>
        <dbReference type="ARBA" id="ARBA00023228"/>
    </source>
</evidence>
<proteinExistence type="predicted"/>
<gene>
    <name evidence="12" type="ORF">EGK_04551</name>
</gene>
<feature type="transmembrane region" description="Helical" evidence="10">
    <location>
        <begin position="661"/>
        <end position="683"/>
    </location>
</feature>
<evidence type="ECO:0000313" key="12">
    <source>
        <dbReference type="EMBL" id="EHH21474.1"/>
    </source>
</evidence>
<keyword evidence="7" id="KW-0458">Lysosome</keyword>
<feature type="transmembrane region" description="Helical" evidence="10">
    <location>
        <begin position="246"/>
        <end position="264"/>
    </location>
</feature>
<dbReference type="InterPro" id="IPR036388">
    <property type="entry name" value="WH-like_DNA-bd_sf"/>
</dbReference>
<keyword evidence="3 10" id="KW-1133">Transmembrane helix</keyword>
<evidence type="ECO:0000259" key="11">
    <source>
        <dbReference type="PROSITE" id="PS50186"/>
    </source>
</evidence>
<organism evidence="12">
    <name type="scientific">Macaca mulatta</name>
    <name type="common">Rhesus macaque</name>
    <dbReference type="NCBI Taxonomy" id="9544"/>
    <lineage>
        <taxon>Eukaryota</taxon>
        <taxon>Metazoa</taxon>
        <taxon>Chordata</taxon>
        <taxon>Craniata</taxon>
        <taxon>Vertebrata</taxon>
        <taxon>Euteleostomi</taxon>
        <taxon>Mammalia</taxon>
        <taxon>Eutheria</taxon>
        <taxon>Euarchontoglires</taxon>
        <taxon>Primates</taxon>
        <taxon>Haplorrhini</taxon>
        <taxon>Catarrhini</taxon>
        <taxon>Cercopithecidae</taxon>
        <taxon>Cercopithecinae</taxon>
        <taxon>Macaca</taxon>
    </lineage>
</organism>
<evidence type="ECO:0000256" key="10">
    <source>
        <dbReference type="SAM" id="Phobius"/>
    </source>
</evidence>
<dbReference type="GO" id="GO:0055085">
    <property type="term" value="P:transmembrane transport"/>
    <property type="evidence" value="ECO:0007669"/>
    <property type="project" value="InterPro"/>
</dbReference>
<dbReference type="FunFam" id="1.10.10.10:FF:000697">
    <property type="entry name" value="G protein-coupled receptor 155"/>
    <property type="match status" value="1"/>
</dbReference>
<keyword evidence="6" id="KW-0325">Glycoprotein</keyword>
<dbReference type="Pfam" id="PF00610">
    <property type="entry name" value="DEP"/>
    <property type="match status" value="1"/>
</dbReference>
<evidence type="ECO:0000256" key="3">
    <source>
        <dbReference type="ARBA" id="ARBA00022989"/>
    </source>
</evidence>
<keyword evidence="5 10" id="KW-0472">Membrane</keyword>
<dbReference type="Gene3D" id="1.10.10.10">
    <property type="entry name" value="Winged helix-like DNA-binding domain superfamily/Winged helix DNA-binding domain"/>
    <property type="match status" value="1"/>
</dbReference>
<comment type="function">
    <text evidence="8">Cholesterol-binding protein that acts as a regulator of mTORC1 signaling pathway. Acts as a sensor of cholesterol to signal cholesterol sufficiency to mTORC1: in presence of cholesterol, binds cholesterol, leading to disruption of the interaction between the GATOR1 and KICSTOR complexes and promotion of mTORC1 signaling. Upon cholesterol starvation, GPR155/LYCHOS is unable to perturb the association between GATOR1 and KICSTOR, leading to mTORC1 signaling inhibition. Binds indole-3-acetic acid and may play a role in tryptophan metabolism.</text>
</comment>
<feature type="transmembrane region" description="Helical" evidence="10">
    <location>
        <begin position="485"/>
        <end position="503"/>
    </location>
</feature>
<keyword evidence="2 10" id="KW-0812">Transmembrane</keyword>
<feature type="transmembrane region" description="Helical" evidence="10">
    <location>
        <begin position="211"/>
        <end position="234"/>
    </location>
</feature>
<feature type="transmembrane region" description="Helical" evidence="10">
    <location>
        <begin position="168"/>
        <end position="190"/>
    </location>
</feature>
<dbReference type="PROSITE" id="PS50186">
    <property type="entry name" value="DEP"/>
    <property type="match status" value="1"/>
</dbReference>
<evidence type="ECO:0000256" key="8">
    <source>
        <dbReference type="ARBA" id="ARBA00058308"/>
    </source>
</evidence>
<feature type="transmembrane region" description="Helical" evidence="10">
    <location>
        <begin position="418"/>
        <end position="437"/>
    </location>
</feature>
<sequence length="872" mass="97317">MNSFSNLPAENLTIAVNMTKTLPTALTHGFNSTNDPPSMSITRLFPALLECFGIVLCGYIAGRANVITSTQAKGLGNFVSRFALPALLFKNMVVLNFSNVDWSFLYSILIAKASVFFIVCVLTLLVASPDSRFSKAGLFPIFATQSNDFALGYPIVEALYQTTYPEYLQYIYLVAPISLMMLNPIGFIFCEIQKWKDTQNASQNKVKIVGLGLLRVLQNPIVFMVFIGIAFNFILDRKVPVYVENFLDGLGNSFSGSALFYLGLTMVGKIKRLKKSAFVVLILLITAKLLVLPLLCREMVELLDKGDNVVNHTSLSNYAFLYGVFPVAPGVAIFATQFNMEVEIITSGMVISTFVSAPIMYVSAWLLTFPTMDPKPLAYAIQNVSFDISIVSLISLVWSLAILLLSKKYKQLPHMLTTNLLIAQSIVCAGMMIWNFVKEKNFVGQILVFVLLYSSLYSTYLWTGLLAISLFLLKKRERVQIPVGIIIISGWGIPALLVGVLLITGKHNGESIDSAFFYGKEQMITTAVTLFCSILIAGISLMCMNRTTQAGSYEGFDQSQSHKAVEPGNTAFEETPARINEPELFTSSIPETSCCSCSMGNGELHCPSIEPIANTSTSEPVIPSFEKNDHCVSRCNSQSCILAQEEEQYLQSGDQQLTRHVLLCLLLIIGLFAVIVFSGFVLFRHLGKTYFGDRQLWNSHFDGVIKQEEFSLSAFLHLKMALNLIFRLEFLWNNKETAENRDSPVSEEIKMTCQQFIHYHRDLCIRNIVKERRCGATTSAGTFCGCDLVNWLIEVGLASDRGEAVIYGDRLVQGGVIQHITNEYEFRDEYLFYRFLQRSPEQSPPAINANTLQQERYKEIEHLSSPSHSPKT</sequence>
<evidence type="ECO:0000256" key="2">
    <source>
        <dbReference type="ARBA" id="ARBA00022692"/>
    </source>
</evidence>
<feature type="transmembrane region" description="Helical" evidence="10">
    <location>
        <begin position="348"/>
        <end position="368"/>
    </location>
</feature>
<protein>
    <recommendedName>
        <fullName evidence="9">Lysosomal cholesterol signaling protein</fullName>
    </recommendedName>
</protein>
<evidence type="ECO:0000256" key="6">
    <source>
        <dbReference type="ARBA" id="ARBA00023180"/>
    </source>
</evidence>
<dbReference type="InterPro" id="IPR004776">
    <property type="entry name" value="Mem_transp_PIN-like"/>
</dbReference>
<evidence type="ECO:0000256" key="5">
    <source>
        <dbReference type="ARBA" id="ARBA00023136"/>
    </source>
</evidence>